<feature type="compositionally biased region" description="Low complexity" evidence="1">
    <location>
        <begin position="36"/>
        <end position="53"/>
    </location>
</feature>
<dbReference type="PROSITE" id="PS50234">
    <property type="entry name" value="VWFA"/>
    <property type="match status" value="1"/>
</dbReference>
<feature type="domain" description="VIT" evidence="3">
    <location>
        <begin position="356"/>
        <end position="481"/>
    </location>
</feature>
<reference evidence="4 6" key="1">
    <citation type="submission" date="2021-04" db="EMBL/GenBank/DDBJ databases">
        <title>Genome analysis of Polyangium sp.</title>
        <authorList>
            <person name="Li Y."/>
            <person name="Wang J."/>
        </authorList>
    </citation>
    <scope>NUCLEOTIDE SEQUENCE [LARGE SCALE GENOMIC DNA]</scope>
    <source>
        <strain evidence="4 6">SDU14</strain>
    </source>
</reference>
<proteinExistence type="predicted"/>
<dbReference type="CDD" id="cd00198">
    <property type="entry name" value="vWFA"/>
    <property type="match status" value="1"/>
</dbReference>
<dbReference type="Gene3D" id="3.30.1150.10">
    <property type="match status" value="1"/>
</dbReference>
<accession>A0A9X4ASK5</accession>
<comment type="caution">
    <text evidence="4">The sequence shown here is derived from an EMBL/GenBank/DDBJ whole genome shotgun (WGS) entry which is preliminary data.</text>
</comment>
<feature type="compositionally biased region" description="Gly residues" evidence="1">
    <location>
        <begin position="54"/>
        <end position="72"/>
    </location>
</feature>
<dbReference type="InterPro" id="IPR036465">
    <property type="entry name" value="vWFA_dom_sf"/>
</dbReference>
<sequence length="1489" mass="157467">MSDERREEQDVKGTPSEEATLAAGEASVRPEEPTTSAEENASASESGDESASAGGSGSGGGSDSGGGGGSDGGSDDDDDDDDGDDEPAAAVPEPPRVNERRIVVVTRGDKLDTAEWLPVSDPRAQEQIRRTPSTPLPPEGGTIPPALFAIVSSIVVILVTVMLLRGQGERKPSQPLVPTVADLQAVHASVTAAGVPVHKTRRLSEGDVVKTDADGRARLRLDDGTGLVLDRSTSLRITQKGVALEHGRIFVQGALGARTEIELGEATGIVSGANTGIERSRERPSSAKLYAATEEITVRAGGAEKTVRAGETATVDGSKVEVAPERGYDDWTGGMAAPWGAKGAPRRAVGELWGRPEGRQDNPGDAGSPLTIRAHDVEATVARELAETEVRTTFFNAGSTYVTGDYRLAIPPGAIVARFASVRIGNPNEGHIALATRDLRGPGSGSSSGEVLEWAGEGWVRATIPSISPGATVQVIVRYVEWLSPRPKGDGTWVVQYRYPMVSDAAPPLIGEFSAKIDATQSSPKSIGAGLGARVTGSTVELRRPDYRPTADLVVDVAIEPSSSPARLFVAPPFEGDDDDPASTILVRTEVPEARAEDGVTLALVLDVSSSVEPALLDAERALVDAVLSGLGARDKVVVLAADQTVRPIGPPTIGPVDEARRKAIREALGQISTGGATDLGRALEVGADALPVDAPAGMVIYVGDGWPTVGDPTVDRIQARLARRQGGAPRLGAVGVGPLVNRFALASLVRGSGPLLEIADTTDAARVATELIAEALQPAVAGVEIVFGTEVDRIYPRSARAITAGETVFAVGRVRGDPPRSITLRYRDARGVHEEKRPVVVERAFREQDVARRWAAARVEEIALKGKGREAATDVALRAGLLTPWTGFVIGGPRVYTPTLLQTRILDLSAGPESGFSAAFATPRAAAGTLMNVPQETESAEDKDDEAAYKAAVAEAAARLLDEAGPSVRACRDSRAALRPELSGKLEVNFSIDGDGRAEKVRVKGVSGADDDALDRCVEVVVRGMIFPASGLTVSIDVTRTLGLPPPRATLRGRKCSPTSFLPLPLRRGVWRERLDRGQADVVYVEAKQSCELPTWTDRRALLELILVNEPNGLARVGVAGKLELLGESDAAALLRREAIRRAQSPEELFAIKRELVGSERYPVGTFRKQYRAANDDKGRLAVVRRFLGIAPHDARLRRRLFALLEALDMKAELSEEIRRARRDPFADAGLLADAASALLRIGDEAEARRTFGELSERAPRDPWARAFLGDRLRNEGFFDDASLAYAVLEELVPEEPAAVIRFALAHAGAGRLDIAHRMLARVTQTGGRAGDETLGRLAGYLAHVLLAEGRGRQGLAESDTDRLARASLELPYPNAAVVALVRAPAGALALDVKLLRDKAADPLGPDVVAAGVGLYALRFGLAEKSPISLQLARPEELAPARATKVRVDALVPDGDGKPPKLVSIDVELPPTGKPVTLRWTGSAFTSG</sequence>
<dbReference type="InterPro" id="IPR011990">
    <property type="entry name" value="TPR-like_helical_dom_sf"/>
</dbReference>
<evidence type="ECO:0000313" key="5">
    <source>
        <dbReference type="EMBL" id="MDC3985132.1"/>
    </source>
</evidence>
<organism evidence="4 6">
    <name type="scientific">Polyangium jinanense</name>
    <dbReference type="NCBI Taxonomy" id="2829994"/>
    <lineage>
        <taxon>Bacteria</taxon>
        <taxon>Pseudomonadati</taxon>
        <taxon>Myxococcota</taxon>
        <taxon>Polyangia</taxon>
        <taxon>Polyangiales</taxon>
        <taxon>Polyangiaceae</taxon>
        <taxon>Polyangium</taxon>
    </lineage>
</organism>
<dbReference type="RefSeq" id="WP_272421105.1">
    <property type="nucleotide sequence ID" value="NZ_JAGTJJ010000012.1"/>
</dbReference>
<name>A0A9X4ASK5_9BACT</name>
<dbReference type="SUPFAM" id="SSF48452">
    <property type="entry name" value="TPR-like"/>
    <property type="match status" value="1"/>
</dbReference>
<dbReference type="SUPFAM" id="SSF53300">
    <property type="entry name" value="vWA-like"/>
    <property type="match status" value="1"/>
</dbReference>
<evidence type="ECO:0000256" key="1">
    <source>
        <dbReference type="SAM" id="MobiDB-lite"/>
    </source>
</evidence>
<evidence type="ECO:0000259" key="2">
    <source>
        <dbReference type="PROSITE" id="PS50234"/>
    </source>
</evidence>
<dbReference type="InterPro" id="IPR002035">
    <property type="entry name" value="VWF_A"/>
</dbReference>
<dbReference type="InterPro" id="IPR013694">
    <property type="entry name" value="VIT"/>
</dbReference>
<evidence type="ECO:0000313" key="4">
    <source>
        <dbReference type="EMBL" id="MDC3983288.1"/>
    </source>
</evidence>
<gene>
    <name evidence="4" type="ORF">KEG57_22440</name>
    <name evidence="5" type="ORF">KEG57_31935</name>
</gene>
<feature type="domain" description="VWFA" evidence="2">
    <location>
        <begin position="601"/>
        <end position="777"/>
    </location>
</feature>
<protein>
    <submittedName>
        <fullName evidence="4">FecR domain-containing protein</fullName>
    </submittedName>
</protein>
<evidence type="ECO:0000259" key="3">
    <source>
        <dbReference type="PROSITE" id="PS51468"/>
    </source>
</evidence>
<dbReference type="SMART" id="SM00327">
    <property type="entry name" value="VWA"/>
    <property type="match status" value="1"/>
</dbReference>
<feature type="compositionally biased region" description="Basic and acidic residues" evidence="1">
    <location>
        <begin position="1"/>
        <end position="11"/>
    </location>
</feature>
<dbReference type="Pfam" id="PF13519">
    <property type="entry name" value="VWA_2"/>
    <property type="match status" value="1"/>
</dbReference>
<evidence type="ECO:0000313" key="6">
    <source>
        <dbReference type="Proteomes" id="UP001151081"/>
    </source>
</evidence>
<dbReference type="Proteomes" id="UP001151081">
    <property type="component" value="Unassembled WGS sequence"/>
</dbReference>
<dbReference type="EMBL" id="JAGTJJ010000012">
    <property type="protein sequence ID" value="MDC3983288.1"/>
    <property type="molecule type" value="Genomic_DNA"/>
</dbReference>
<dbReference type="Gene3D" id="3.40.50.410">
    <property type="entry name" value="von Willebrand factor, type A domain"/>
    <property type="match status" value="1"/>
</dbReference>
<feature type="region of interest" description="Disordered" evidence="1">
    <location>
        <begin position="1"/>
        <end position="102"/>
    </location>
</feature>
<keyword evidence="6" id="KW-1185">Reference proteome</keyword>
<feature type="compositionally biased region" description="Acidic residues" evidence="1">
    <location>
        <begin position="73"/>
        <end position="87"/>
    </location>
</feature>
<dbReference type="EMBL" id="JAGTJJ010000026">
    <property type="protein sequence ID" value="MDC3985132.1"/>
    <property type="molecule type" value="Genomic_DNA"/>
</dbReference>
<dbReference type="Gene3D" id="1.25.40.10">
    <property type="entry name" value="Tetratricopeptide repeat domain"/>
    <property type="match status" value="1"/>
</dbReference>
<dbReference type="PROSITE" id="PS51468">
    <property type="entry name" value="VIT"/>
    <property type="match status" value="1"/>
</dbReference>